<evidence type="ECO:0000256" key="5">
    <source>
        <dbReference type="ARBA" id="ARBA00022917"/>
    </source>
</evidence>
<evidence type="ECO:0000313" key="12">
    <source>
        <dbReference type="EMBL" id="EXJ65229.1"/>
    </source>
</evidence>
<dbReference type="CDD" id="cd00805">
    <property type="entry name" value="TyrRS_core"/>
    <property type="match status" value="1"/>
</dbReference>
<sequence length="615" mass="69792">MKTTAPFRSVRRSLYICQSCRHHLRDRNAGLSNPVPQQRWITRVHVRRIQEAEEEWQAKAKDIEAGNMKSMMTILEERGYVNQIVGSRNDLDKLMTYRRVGAYAGIDPTAPSLHVGHMVPFMALGWLYIHGYKANFLLGGFTASIGDPIGRLKGRETMPPSQRKANMAAMHIQLKRLGASMEKYAERKGYMREWSWRRSLENNVTWWSKLTAREFLTMLGRHIRIGPMLGRDTVKNRLEKGDGMSFAEFSYPLVQAWDWWHLFQSGCQVQIGGADQFGNILAGAEAVKQIAKESHEYQVALRQTQVLDSKRRVDVPSDPMGFTVPLLTTSSGEKFGKSAGNAVWLDPEMTSVYDLYQFFLRSADADVEKYLKLLTFLPLPEIHQVMQEHDKDQSKRIAQHKLASEFVELIHGQPVAQLAEEQHRKLHNKNVSISDLRASVAEAKAATDVHPKTGLPLFAHPSLNKHAQPLHREDDASTTVKLPRSLVFEKPMSRILWSAGLVTSRTEGQRLINAGGAYVGGGTDAKSEMGDNLTFTPVRTAEWREVQKWILDDSLLILRVGKWRIKIVSIIPDEEYAALGLSCPGWEEHLRSKESESDFKLEDRGRGEQSRGEER</sequence>
<keyword evidence="4 9" id="KW-0067">ATP-binding</keyword>
<dbReference type="eggNOG" id="KOG2623">
    <property type="taxonomic scope" value="Eukaryota"/>
</dbReference>
<dbReference type="GeneID" id="19176181"/>
<dbReference type="Pfam" id="PF00579">
    <property type="entry name" value="tRNA-synt_1b"/>
    <property type="match status" value="1"/>
</dbReference>
<accession>W9X418</accession>
<name>W9X418_9EURO</name>
<keyword evidence="8" id="KW-0694">RNA-binding</keyword>
<dbReference type="GO" id="GO:0006437">
    <property type="term" value="P:tyrosyl-tRNA aminoacylation"/>
    <property type="evidence" value="ECO:0007669"/>
    <property type="project" value="InterPro"/>
</dbReference>
<evidence type="ECO:0000256" key="4">
    <source>
        <dbReference type="ARBA" id="ARBA00022840"/>
    </source>
</evidence>
<keyword evidence="13" id="KW-1185">Reference proteome</keyword>
<dbReference type="GO" id="GO:0005829">
    <property type="term" value="C:cytosol"/>
    <property type="evidence" value="ECO:0007669"/>
    <property type="project" value="TreeGrafter"/>
</dbReference>
<dbReference type="PRINTS" id="PR01040">
    <property type="entry name" value="TRNASYNTHTYR"/>
</dbReference>
<proteinExistence type="inferred from homology"/>
<gene>
    <name evidence="12" type="ORF">A1O7_01570</name>
</gene>
<dbReference type="InterPro" id="IPR002305">
    <property type="entry name" value="aa-tRNA-synth_Ic"/>
</dbReference>
<dbReference type="EMBL" id="AMGW01000001">
    <property type="protein sequence ID" value="EXJ65229.1"/>
    <property type="molecule type" value="Genomic_DNA"/>
</dbReference>
<dbReference type="OrthoDB" id="337870at2759"/>
<comment type="caution">
    <text evidence="12">The sequence shown here is derived from an EMBL/GenBank/DDBJ whole genome shotgun (WGS) entry which is preliminary data.</text>
</comment>
<evidence type="ECO:0000259" key="11">
    <source>
        <dbReference type="Pfam" id="PF16714"/>
    </source>
</evidence>
<dbReference type="Gene3D" id="3.40.50.620">
    <property type="entry name" value="HUPs"/>
    <property type="match status" value="1"/>
</dbReference>
<evidence type="ECO:0000256" key="9">
    <source>
        <dbReference type="RuleBase" id="RU361234"/>
    </source>
</evidence>
<evidence type="ECO:0000256" key="3">
    <source>
        <dbReference type="ARBA" id="ARBA00022741"/>
    </source>
</evidence>
<dbReference type="InterPro" id="IPR001412">
    <property type="entry name" value="aa-tRNA-synth_I_CS"/>
</dbReference>
<evidence type="ECO:0000256" key="1">
    <source>
        <dbReference type="ARBA" id="ARBA00005594"/>
    </source>
</evidence>
<dbReference type="InterPro" id="IPR014729">
    <property type="entry name" value="Rossmann-like_a/b/a_fold"/>
</dbReference>
<evidence type="ECO:0000256" key="7">
    <source>
        <dbReference type="ARBA" id="ARBA00048248"/>
    </source>
</evidence>
<dbReference type="GO" id="GO:0003723">
    <property type="term" value="F:RNA binding"/>
    <property type="evidence" value="ECO:0007669"/>
    <property type="project" value="UniProtKB-KW"/>
</dbReference>
<dbReference type="InterPro" id="IPR036986">
    <property type="entry name" value="S4_RNA-bd_sf"/>
</dbReference>
<dbReference type="EC" id="6.1.1.1" evidence="9"/>
<dbReference type="AlphaFoldDB" id="W9X418"/>
<dbReference type="Proteomes" id="UP000019473">
    <property type="component" value="Unassembled WGS sequence"/>
</dbReference>
<evidence type="ECO:0000256" key="8">
    <source>
        <dbReference type="PROSITE-ProRule" id="PRU00182"/>
    </source>
</evidence>
<dbReference type="PANTHER" id="PTHR11766">
    <property type="entry name" value="TYROSYL-TRNA SYNTHETASE"/>
    <property type="match status" value="1"/>
</dbReference>
<keyword evidence="2 9" id="KW-0436">Ligase</keyword>
<dbReference type="PROSITE" id="PS50889">
    <property type="entry name" value="S4"/>
    <property type="match status" value="1"/>
</dbReference>
<evidence type="ECO:0000313" key="13">
    <source>
        <dbReference type="Proteomes" id="UP000019473"/>
    </source>
</evidence>
<dbReference type="Gene3D" id="1.10.240.10">
    <property type="entry name" value="Tyrosyl-Transfer RNA Synthetase"/>
    <property type="match status" value="1"/>
</dbReference>
<dbReference type="NCBIfam" id="TIGR00234">
    <property type="entry name" value="tyrS"/>
    <property type="match status" value="1"/>
</dbReference>
<dbReference type="GO" id="GO:0004831">
    <property type="term" value="F:tyrosine-tRNA ligase activity"/>
    <property type="evidence" value="ECO:0007669"/>
    <property type="project" value="UniProtKB-EC"/>
</dbReference>
<dbReference type="InterPro" id="IPR002307">
    <property type="entry name" value="Tyr-tRNA-ligase"/>
</dbReference>
<dbReference type="SUPFAM" id="SSF55174">
    <property type="entry name" value="Alpha-L RNA-binding motif"/>
    <property type="match status" value="1"/>
</dbReference>
<dbReference type="STRING" id="1182544.W9X418"/>
<feature type="domain" description="Tyrosyl-tRNA synthetase C-terminal" evidence="11">
    <location>
        <begin position="473"/>
        <end position="587"/>
    </location>
</feature>
<organism evidence="12 13">
    <name type="scientific">Cladophialophora yegresii CBS 114405</name>
    <dbReference type="NCBI Taxonomy" id="1182544"/>
    <lineage>
        <taxon>Eukaryota</taxon>
        <taxon>Fungi</taxon>
        <taxon>Dikarya</taxon>
        <taxon>Ascomycota</taxon>
        <taxon>Pezizomycotina</taxon>
        <taxon>Eurotiomycetes</taxon>
        <taxon>Chaetothyriomycetidae</taxon>
        <taxon>Chaetothyriales</taxon>
        <taxon>Herpotrichiellaceae</taxon>
        <taxon>Cladophialophora</taxon>
    </lineage>
</organism>
<dbReference type="InterPro" id="IPR024088">
    <property type="entry name" value="Tyr-tRNA-ligase_bac-type"/>
</dbReference>
<dbReference type="FunFam" id="1.10.240.10:FF:000001">
    <property type="entry name" value="Tyrosine--tRNA ligase"/>
    <property type="match status" value="1"/>
</dbReference>
<keyword evidence="5 9" id="KW-0648">Protein biosynthesis</keyword>
<evidence type="ECO:0000256" key="6">
    <source>
        <dbReference type="ARBA" id="ARBA00023146"/>
    </source>
</evidence>
<protein>
    <recommendedName>
        <fullName evidence="9">Tyrosine--tRNA ligase</fullName>
        <ecNumber evidence="9">6.1.1.1</ecNumber>
    </recommendedName>
    <alternativeName>
        <fullName evidence="9">Tyrosyl-tRNA synthetase</fullName>
    </alternativeName>
</protein>
<reference evidence="12 13" key="1">
    <citation type="submission" date="2013-03" db="EMBL/GenBank/DDBJ databases">
        <title>The Genome Sequence of Cladophialophora yegresii CBS 114405.</title>
        <authorList>
            <consortium name="The Broad Institute Genomics Platform"/>
            <person name="Cuomo C."/>
            <person name="de Hoog S."/>
            <person name="Gorbushina A."/>
            <person name="Walker B."/>
            <person name="Young S.K."/>
            <person name="Zeng Q."/>
            <person name="Gargeya S."/>
            <person name="Fitzgerald M."/>
            <person name="Haas B."/>
            <person name="Abouelleil A."/>
            <person name="Allen A.W."/>
            <person name="Alvarado L."/>
            <person name="Arachchi H.M."/>
            <person name="Berlin A.M."/>
            <person name="Chapman S.B."/>
            <person name="Gainer-Dewar J."/>
            <person name="Goldberg J."/>
            <person name="Griggs A."/>
            <person name="Gujja S."/>
            <person name="Hansen M."/>
            <person name="Howarth C."/>
            <person name="Imamovic A."/>
            <person name="Ireland A."/>
            <person name="Larimer J."/>
            <person name="McCowan C."/>
            <person name="Murphy C."/>
            <person name="Pearson M."/>
            <person name="Poon T.W."/>
            <person name="Priest M."/>
            <person name="Roberts A."/>
            <person name="Saif S."/>
            <person name="Shea T."/>
            <person name="Sisk P."/>
            <person name="Sykes S."/>
            <person name="Wortman J."/>
            <person name="Nusbaum C."/>
            <person name="Birren B."/>
        </authorList>
    </citation>
    <scope>NUCLEOTIDE SEQUENCE [LARGE SCALE GENOMIC DNA]</scope>
    <source>
        <strain evidence="12 13">CBS 114405</strain>
    </source>
</reference>
<dbReference type="GO" id="GO:0005739">
    <property type="term" value="C:mitochondrion"/>
    <property type="evidence" value="ECO:0007669"/>
    <property type="project" value="TreeGrafter"/>
</dbReference>
<dbReference type="VEuPathDB" id="FungiDB:A1O7_01570"/>
<dbReference type="RefSeq" id="XP_007753796.1">
    <property type="nucleotide sequence ID" value="XM_007755606.1"/>
</dbReference>
<keyword evidence="6 9" id="KW-0030">Aminoacyl-tRNA synthetase</keyword>
<feature type="region of interest" description="Disordered" evidence="10">
    <location>
        <begin position="591"/>
        <end position="615"/>
    </location>
</feature>
<dbReference type="Pfam" id="PF16714">
    <property type="entry name" value="TyrRSs_C"/>
    <property type="match status" value="1"/>
</dbReference>
<comment type="similarity">
    <text evidence="1 9">Belongs to the class-I aminoacyl-tRNA synthetase family.</text>
</comment>
<evidence type="ECO:0000256" key="2">
    <source>
        <dbReference type="ARBA" id="ARBA00022598"/>
    </source>
</evidence>
<keyword evidence="3 9" id="KW-0547">Nucleotide-binding</keyword>
<dbReference type="InterPro" id="IPR032005">
    <property type="entry name" value="TyrRSs_C"/>
</dbReference>
<dbReference type="PROSITE" id="PS00178">
    <property type="entry name" value="AA_TRNA_LIGASE_I"/>
    <property type="match status" value="1"/>
</dbReference>
<dbReference type="FunFam" id="3.40.50.620:FF:000227">
    <property type="entry name" value="Tyrosine--tRNA ligase"/>
    <property type="match status" value="1"/>
</dbReference>
<dbReference type="Gene3D" id="3.10.290.10">
    <property type="entry name" value="RNA-binding S4 domain"/>
    <property type="match status" value="1"/>
</dbReference>
<dbReference type="GO" id="GO:0005524">
    <property type="term" value="F:ATP binding"/>
    <property type="evidence" value="ECO:0007669"/>
    <property type="project" value="UniProtKB-KW"/>
</dbReference>
<dbReference type="SUPFAM" id="SSF52374">
    <property type="entry name" value="Nucleotidylyl transferase"/>
    <property type="match status" value="1"/>
</dbReference>
<evidence type="ECO:0000256" key="10">
    <source>
        <dbReference type="SAM" id="MobiDB-lite"/>
    </source>
</evidence>
<dbReference type="HOGENOM" id="CLU_024003_4_0_1"/>
<dbReference type="PANTHER" id="PTHR11766:SF0">
    <property type="entry name" value="TYROSINE--TRNA LIGASE, MITOCHONDRIAL"/>
    <property type="match status" value="1"/>
</dbReference>
<comment type="catalytic activity">
    <reaction evidence="7 9">
        <text>tRNA(Tyr) + L-tyrosine + ATP = L-tyrosyl-tRNA(Tyr) + AMP + diphosphate + H(+)</text>
        <dbReference type="Rhea" id="RHEA:10220"/>
        <dbReference type="Rhea" id="RHEA-COMP:9706"/>
        <dbReference type="Rhea" id="RHEA-COMP:9707"/>
        <dbReference type="ChEBI" id="CHEBI:15378"/>
        <dbReference type="ChEBI" id="CHEBI:30616"/>
        <dbReference type="ChEBI" id="CHEBI:33019"/>
        <dbReference type="ChEBI" id="CHEBI:58315"/>
        <dbReference type="ChEBI" id="CHEBI:78442"/>
        <dbReference type="ChEBI" id="CHEBI:78536"/>
        <dbReference type="ChEBI" id="CHEBI:456215"/>
        <dbReference type="EC" id="6.1.1.1"/>
    </reaction>
</comment>